<feature type="region of interest" description="Disordered" evidence="1">
    <location>
        <begin position="97"/>
        <end position="122"/>
    </location>
</feature>
<accession>A0AAD2H703</accession>
<feature type="non-terminal residue" evidence="2">
    <location>
        <position position="122"/>
    </location>
</feature>
<evidence type="ECO:0000313" key="3">
    <source>
        <dbReference type="Proteomes" id="UP001295794"/>
    </source>
</evidence>
<sequence length="122" mass="13598">AEDLRRQELSWRVYGIDIEQGGARSGPGLHAADASAQRTWRLPWTSRGHLSCAEDLRRQELSWRVYGIDIEQGRGPIWPWAACGRCIRPAHLAPAVDVEGPSVTRRGSPSPGIELESPWSPY</sequence>
<keyword evidence="3" id="KW-1185">Reference proteome</keyword>
<protein>
    <submittedName>
        <fullName evidence="2">Uncharacterized protein</fullName>
    </submittedName>
</protein>
<name>A0AAD2H703_9AGAR</name>
<organism evidence="2 3">
    <name type="scientific">Mycena citricolor</name>
    <dbReference type="NCBI Taxonomy" id="2018698"/>
    <lineage>
        <taxon>Eukaryota</taxon>
        <taxon>Fungi</taxon>
        <taxon>Dikarya</taxon>
        <taxon>Basidiomycota</taxon>
        <taxon>Agaricomycotina</taxon>
        <taxon>Agaricomycetes</taxon>
        <taxon>Agaricomycetidae</taxon>
        <taxon>Agaricales</taxon>
        <taxon>Marasmiineae</taxon>
        <taxon>Mycenaceae</taxon>
        <taxon>Mycena</taxon>
    </lineage>
</organism>
<comment type="caution">
    <text evidence="2">The sequence shown here is derived from an EMBL/GenBank/DDBJ whole genome shotgun (WGS) entry which is preliminary data.</text>
</comment>
<proteinExistence type="predicted"/>
<dbReference type="EMBL" id="CAVNYO010000158">
    <property type="protein sequence ID" value="CAK5270016.1"/>
    <property type="molecule type" value="Genomic_DNA"/>
</dbReference>
<evidence type="ECO:0000256" key="1">
    <source>
        <dbReference type="SAM" id="MobiDB-lite"/>
    </source>
</evidence>
<reference evidence="2" key="1">
    <citation type="submission" date="2023-11" db="EMBL/GenBank/DDBJ databases">
        <authorList>
            <person name="De Vega J J."/>
            <person name="De Vega J J."/>
        </authorList>
    </citation>
    <scope>NUCLEOTIDE SEQUENCE</scope>
</reference>
<gene>
    <name evidence="2" type="ORF">MYCIT1_LOCUS14163</name>
</gene>
<dbReference type="Proteomes" id="UP001295794">
    <property type="component" value="Unassembled WGS sequence"/>
</dbReference>
<evidence type="ECO:0000313" key="2">
    <source>
        <dbReference type="EMBL" id="CAK5270016.1"/>
    </source>
</evidence>
<dbReference type="AlphaFoldDB" id="A0AAD2H703"/>